<sequence>MAVLSWLGLTRSELRTPYPGPATVQLDIRPFHLPPRAPSADLPAPLRPLRPRTPRRPDEADDAVPPLHLPTAAQGTRAPPAAAPALPELGRALRGRLGCDEAARLSREERDRCAERLGARRAEGPDYGPAAGIAPLKRAAFDRAAGVSPLPPEPEGVAPEGSDNIGDPDYGGGMAAEMGAPHHDSSRATRVTPRLPP</sequence>
<dbReference type="EMBL" id="JBHUEY010000004">
    <property type="protein sequence ID" value="MFD1784556.1"/>
    <property type="molecule type" value="Genomic_DNA"/>
</dbReference>
<feature type="compositionally biased region" description="Low complexity" evidence="1">
    <location>
        <begin position="70"/>
        <end position="81"/>
    </location>
</feature>
<feature type="region of interest" description="Disordered" evidence="1">
    <location>
        <begin position="31"/>
        <end position="81"/>
    </location>
</feature>
<name>A0ABW4N3N3_9CAUL</name>
<evidence type="ECO:0000313" key="2">
    <source>
        <dbReference type="EMBL" id="MFD1784556.1"/>
    </source>
</evidence>
<dbReference type="RefSeq" id="WP_377284145.1">
    <property type="nucleotide sequence ID" value="NZ_JBHRSI010000012.1"/>
</dbReference>
<organism evidence="2 3">
    <name type="scientific">Phenylobacterium terrae</name>
    <dbReference type="NCBI Taxonomy" id="2665495"/>
    <lineage>
        <taxon>Bacteria</taxon>
        <taxon>Pseudomonadati</taxon>
        <taxon>Pseudomonadota</taxon>
        <taxon>Alphaproteobacteria</taxon>
        <taxon>Caulobacterales</taxon>
        <taxon>Caulobacteraceae</taxon>
        <taxon>Phenylobacterium</taxon>
    </lineage>
</organism>
<comment type="caution">
    <text evidence="2">The sequence shown here is derived from an EMBL/GenBank/DDBJ whole genome shotgun (WGS) entry which is preliminary data.</text>
</comment>
<accession>A0ABW4N3N3</accession>
<proteinExistence type="predicted"/>
<evidence type="ECO:0000313" key="3">
    <source>
        <dbReference type="Proteomes" id="UP001597237"/>
    </source>
</evidence>
<gene>
    <name evidence="2" type="ORF">ACFSC0_14220</name>
</gene>
<dbReference type="Proteomes" id="UP001597237">
    <property type="component" value="Unassembled WGS sequence"/>
</dbReference>
<keyword evidence="3" id="KW-1185">Reference proteome</keyword>
<protein>
    <submittedName>
        <fullName evidence="2">Uncharacterized protein</fullName>
    </submittedName>
</protein>
<reference evidence="3" key="1">
    <citation type="journal article" date="2019" name="Int. J. Syst. Evol. Microbiol.">
        <title>The Global Catalogue of Microorganisms (GCM) 10K type strain sequencing project: providing services to taxonomists for standard genome sequencing and annotation.</title>
        <authorList>
            <consortium name="The Broad Institute Genomics Platform"/>
            <consortium name="The Broad Institute Genome Sequencing Center for Infectious Disease"/>
            <person name="Wu L."/>
            <person name="Ma J."/>
        </authorList>
    </citation>
    <scope>NUCLEOTIDE SEQUENCE [LARGE SCALE GENOMIC DNA]</scope>
    <source>
        <strain evidence="3">DFY28</strain>
    </source>
</reference>
<evidence type="ECO:0000256" key="1">
    <source>
        <dbReference type="SAM" id="MobiDB-lite"/>
    </source>
</evidence>
<feature type="region of interest" description="Disordered" evidence="1">
    <location>
        <begin position="146"/>
        <end position="197"/>
    </location>
</feature>